<dbReference type="Proteomes" id="UP000297245">
    <property type="component" value="Unassembled WGS sequence"/>
</dbReference>
<reference evidence="2 3" key="1">
    <citation type="journal article" date="2019" name="Nat. Ecol. Evol.">
        <title>Megaphylogeny resolves global patterns of mushroom evolution.</title>
        <authorList>
            <person name="Varga T."/>
            <person name="Krizsan K."/>
            <person name="Foldi C."/>
            <person name="Dima B."/>
            <person name="Sanchez-Garcia M."/>
            <person name="Sanchez-Ramirez S."/>
            <person name="Szollosi G.J."/>
            <person name="Szarkandi J.G."/>
            <person name="Papp V."/>
            <person name="Albert L."/>
            <person name="Andreopoulos W."/>
            <person name="Angelini C."/>
            <person name="Antonin V."/>
            <person name="Barry K.W."/>
            <person name="Bougher N.L."/>
            <person name="Buchanan P."/>
            <person name="Buyck B."/>
            <person name="Bense V."/>
            <person name="Catcheside P."/>
            <person name="Chovatia M."/>
            <person name="Cooper J."/>
            <person name="Damon W."/>
            <person name="Desjardin D."/>
            <person name="Finy P."/>
            <person name="Geml J."/>
            <person name="Haridas S."/>
            <person name="Hughes K."/>
            <person name="Justo A."/>
            <person name="Karasinski D."/>
            <person name="Kautmanova I."/>
            <person name="Kiss B."/>
            <person name="Kocsube S."/>
            <person name="Kotiranta H."/>
            <person name="LaButti K.M."/>
            <person name="Lechner B.E."/>
            <person name="Liimatainen K."/>
            <person name="Lipzen A."/>
            <person name="Lukacs Z."/>
            <person name="Mihaltcheva S."/>
            <person name="Morgado L.N."/>
            <person name="Niskanen T."/>
            <person name="Noordeloos M.E."/>
            <person name="Ohm R.A."/>
            <person name="Ortiz-Santana B."/>
            <person name="Ovrebo C."/>
            <person name="Racz N."/>
            <person name="Riley R."/>
            <person name="Savchenko A."/>
            <person name="Shiryaev A."/>
            <person name="Soop K."/>
            <person name="Spirin V."/>
            <person name="Szebenyi C."/>
            <person name="Tomsovsky M."/>
            <person name="Tulloss R.E."/>
            <person name="Uehling J."/>
            <person name="Grigoriev I.V."/>
            <person name="Vagvolgyi C."/>
            <person name="Papp T."/>
            <person name="Martin F.M."/>
            <person name="Miettinen O."/>
            <person name="Hibbett D.S."/>
            <person name="Nagy L.G."/>
        </authorList>
    </citation>
    <scope>NUCLEOTIDE SEQUENCE [LARGE SCALE GENOMIC DNA]</scope>
    <source>
        <strain evidence="2 3">CBS 962.96</strain>
    </source>
</reference>
<feature type="region of interest" description="Disordered" evidence="1">
    <location>
        <begin position="1"/>
        <end position="36"/>
    </location>
</feature>
<name>A0A4S8MUR1_DENBC</name>
<keyword evidence="3" id="KW-1185">Reference proteome</keyword>
<feature type="compositionally biased region" description="Low complexity" evidence="1">
    <location>
        <begin position="1"/>
        <end position="10"/>
    </location>
</feature>
<evidence type="ECO:0000313" key="2">
    <source>
        <dbReference type="EMBL" id="THV07000.1"/>
    </source>
</evidence>
<proteinExistence type="predicted"/>
<dbReference type="EMBL" id="ML179040">
    <property type="protein sequence ID" value="THV07000.1"/>
    <property type="molecule type" value="Genomic_DNA"/>
</dbReference>
<evidence type="ECO:0000313" key="3">
    <source>
        <dbReference type="Proteomes" id="UP000297245"/>
    </source>
</evidence>
<protein>
    <submittedName>
        <fullName evidence="2">Uncharacterized protein</fullName>
    </submittedName>
</protein>
<gene>
    <name evidence="2" type="ORF">K435DRAFT_418089</name>
</gene>
<dbReference type="AlphaFoldDB" id="A0A4S8MUR1"/>
<sequence length="161" mass="18469">MGTTSISSSSSKRRGRPSGTDDSNRHPYLQMEDGSPVPKSILSYANTSIRELLDTINRAGYAPTEWRYASEMARTYVYSRILNDSRLKFFQLAGDTWKVKIFVRRVFSQWKGRKGLDVKFEGSDEETVPPKKKQKTKAAEKMDVLFIDDDSFVFSLIFFSK</sequence>
<accession>A0A4S8MUR1</accession>
<organism evidence="2 3">
    <name type="scientific">Dendrothele bispora (strain CBS 962.96)</name>
    <dbReference type="NCBI Taxonomy" id="1314807"/>
    <lineage>
        <taxon>Eukaryota</taxon>
        <taxon>Fungi</taxon>
        <taxon>Dikarya</taxon>
        <taxon>Basidiomycota</taxon>
        <taxon>Agaricomycotina</taxon>
        <taxon>Agaricomycetes</taxon>
        <taxon>Agaricomycetidae</taxon>
        <taxon>Agaricales</taxon>
        <taxon>Agaricales incertae sedis</taxon>
        <taxon>Dendrothele</taxon>
    </lineage>
</organism>
<evidence type="ECO:0000256" key="1">
    <source>
        <dbReference type="SAM" id="MobiDB-lite"/>
    </source>
</evidence>